<dbReference type="STRING" id="3775.A0A1Q3B7M1"/>
<dbReference type="OrthoDB" id="1923765at2759"/>
<sequence>MSRGFWLKAKSCLKILKDDTSKQVKIHSASGSKGKDNAQKVSSNPFNGLSSEDIAAIRIQTAFRTFMERKKRRRLIGAARFHNLIKAHSVKKQASITLSYIHIWSRIQSQINARRLYMVTEGRCKQKKMENQLKLEAKLQELEVEWNGGSETMEEIHSKIQQREEASIKRERAMAYAFSHQWKANNSQYLGQAYYTISKDNWGWSWKERWIAARPWEVRIQAESQSSKRSHSRQASKVDKVLKQQELKLPMSIKPALSHERELQIKGKKLTSSPTIEEVPVT</sequence>
<accession>A0A1Q3B7M1</accession>
<name>A0A1Q3B7M1_CEPFO</name>
<dbReference type="GO" id="GO:0005516">
    <property type="term" value="F:calmodulin binding"/>
    <property type="evidence" value="ECO:0007669"/>
    <property type="project" value="UniProtKB-KW"/>
</dbReference>
<evidence type="ECO:0000313" key="4">
    <source>
        <dbReference type="EMBL" id="GAV64041.1"/>
    </source>
</evidence>
<dbReference type="InParanoid" id="A0A1Q3B7M1"/>
<keyword evidence="1" id="KW-0112">Calmodulin-binding</keyword>
<gene>
    <name evidence="4" type="ORF">CFOL_v3_07559</name>
</gene>
<comment type="caution">
    <text evidence="4">The sequence shown here is derived from an EMBL/GenBank/DDBJ whole genome shotgun (WGS) entry which is preliminary data.</text>
</comment>
<dbReference type="EMBL" id="BDDD01000330">
    <property type="protein sequence ID" value="GAV64041.1"/>
    <property type="molecule type" value="Genomic_DNA"/>
</dbReference>
<dbReference type="PANTHER" id="PTHR32295:SF134">
    <property type="entry name" value="PROTEIN IQ-DOMAIN 10"/>
    <property type="match status" value="1"/>
</dbReference>
<evidence type="ECO:0000256" key="1">
    <source>
        <dbReference type="ARBA" id="ARBA00022860"/>
    </source>
</evidence>
<dbReference type="FunCoup" id="A0A1Q3B7M1">
    <property type="interactions" value="8"/>
</dbReference>
<feature type="region of interest" description="Disordered" evidence="3">
    <location>
        <begin position="223"/>
        <end position="282"/>
    </location>
</feature>
<dbReference type="PANTHER" id="PTHR32295">
    <property type="entry name" value="IQ-DOMAIN 5-RELATED"/>
    <property type="match status" value="1"/>
</dbReference>
<feature type="compositionally biased region" description="Basic and acidic residues" evidence="3">
    <location>
        <begin position="236"/>
        <end position="246"/>
    </location>
</feature>
<evidence type="ECO:0000313" key="5">
    <source>
        <dbReference type="Proteomes" id="UP000187406"/>
    </source>
</evidence>
<evidence type="ECO:0000256" key="2">
    <source>
        <dbReference type="ARBA" id="ARBA00024341"/>
    </source>
</evidence>
<protein>
    <recommendedName>
        <fullName evidence="6">IQ domain-containing protein/DUF4005 domain-containing protein</fullName>
    </recommendedName>
</protein>
<dbReference type="AlphaFoldDB" id="A0A1Q3B7M1"/>
<organism evidence="4 5">
    <name type="scientific">Cephalotus follicularis</name>
    <name type="common">Albany pitcher plant</name>
    <dbReference type="NCBI Taxonomy" id="3775"/>
    <lineage>
        <taxon>Eukaryota</taxon>
        <taxon>Viridiplantae</taxon>
        <taxon>Streptophyta</taxon>
        <taxon>Embryophyta</taxon>
        <taxon>Tracheophyta</taxon>
        <taxon>Spermatophyta</taxon>
        <taxon>Magnoliopsida</taxon>
        <taxon>eudicotyledons</taxon>
        <taxon>Gunneridae</taxon>
        <taxon>Pentapetalae</taxon>
        <taxon>rosids</taxon>
        <taxon>fabids</taxon>
        <taxon>Oxalidales</taxon>
        <taxon>Cephalotaceae</taxon>
        <taxon>Cephalotus</taxon>
    </lineage>
</organism>
<dbReference type="PROSITE" id="PS50096">
    <property type="entry name" value="IQ"/>
    <property type="match status" value="1"/>
</dbReference>
<keyword evidence="5" id="KW-1185">Reference proteome</keyword>
<proteinExistence type="inferred from homology"/>
<dbReference type="Proteomes" id="UP000187406">
    <property type="component" value="Unassembled WGS sequence"/>
</dbReference>
<evidence type="ECO:0008006" key="6">
    <source>
        <dbReference type="Google" id="ProtNLM"/>
    </source>
</evidence>
<reference evidence="5" key="1">
    <citation type="submission" date="2016-04" db="EMBL/GenBank/DDBJ databases">
        <title>Cephalotus genome sequencing.</title>
        <authorList>
            <person name="Fukushima K."/>
            <person name="Hasebe M."/>
            <person name="Fang X."/>
        </authorList>
    </citation>
    <scope>NUCLEOTIDE SEQUENCE [LARGE SCALE GENOMIC DNA]</scope>
    <source>
        <strain evidence="5">cv. St1</strain>
    </source>
</reference>
<comment type="similarity">
    <text evidence="2">Belongs to the IQD family.</text>
</comment>
<evidence type="ECO:0000256" key="3">
    <source>
        <dbReference type="SAM" id="MobiDB-lite"/>
    </source>
</evidence>